<evidence type="ECO:0000313" key="2">
    <source>
        <dbReference type="Proteomes" id="UP001519287"/>
    </source>
</evidence>
<dbReference type="Gene3D" id="1.50.10.10">
    <property type="match status" value="1"/>
</dbReference>
<proteinExistence type="predicted"/>
<keyword evidence="2" id="KW-1185">Reference proteome</keyword>
<organism evidence="1 2">
    <name type="scientific">Paenibacillus eucommiae</name>
    <dbReference type="NCBI Taxonomy" id="1355755"/>
    <lineage>
        <taxon>Bacteria</taxon>
        <taxon>Bacillati</taxon>
        <taxon>Bacillota</taxon>
        <taxon>Bacilli</taxon>
        <taxon>Bacillales</taxon>
        <taxon>Paenibacillaceae</taxon>
        <taxon>Paenibacillus</taxon>
    </lineage>
</organism>
<dbReference type="InterPro" id="IPR008928">
    <property type="entry name" value="6-hairpin_glycosidase_sf"/>
</dbReference>
<reference evidence="1 2" key="1">
    <citation type="submission" date="2021-03" db="EMBL/GenBank/DDBJ databases">
        <title>Genomic Encyclopedia of Type Strains, Phase IV (KMG-IV): sequencing the most valuable type-strain genomes for metagenomic binning, comparative biology and taxonomic classification.</title>
        <authorList>
            <person name="Goeker M."/>
        </authorList>
    </citation>
    <scope>NUCLEOTIDE SEQUENCE [LARGE SCALE GENOMIC DNA]</scope>
    <source>
        <strain evidence="1 2">DSM 26048</strain>
    </source>
</reference>
<gene>
    <name evidence="1" type="ORF">J2Z66_005246</name>
</gene>
<dbReference type="RefSeq" id="WP_209975505.1">
    <property type="nucleotide sequence ID" value="NZ_JAGGLB010000020.1"/>
</dbReference>
<name>A0ABS4J1B3_9BACL</name>
<protein>
    <recommendedName>
        <fullName evidence="3">Alpha-L-rhamnosidase six-hairpin glycosidase domain-containing protein</fullName>
    </recommendedName>
</protein>
<evidence type="ECO:0008006" key="3">
    <source>
        <dbReference type="Google" id="ProtNLM"/>
    </source>
</evidence>
<evidence type="ECO:0000313" key="1">
    <source>
        <dbReference type="EMBL" id="MBP1993620.1"/>
    </source>
</evidence>
<dbReference type="InterPro" id="IPR012341">
    <property type="entry name" value="6hp_glycosidase-like_sf"/>
</dbReference>
<comment type="caution">
    <text evidence="1">The sequence shown here is derived from an EMBL/GenBank/DDBJ whole genome shotgun (WGS) entry which is preliminary data.</text>
</comment>
<dbReference type="Proteomes" id="UP001519287">
    <property type="component" value="Unassembled WGS sequence"/>
</dbReference>
<dbReference type="EMBL" id="JAGGLB010000020">
    <property type="protein sequence ID" value="MBP1993620.1"/>
    <property type="molecule type" value="Genomic_DNA"/>
</dbReference>
<accession>A0ABS4J1B3</accession>
<sequence length="890" mass="100340">MVIKSVKQVAILWHEGPAAGTIQVKNGTVTHGSFTGAGEDRGEYKDGSFQIKEAPSARLELTVDGSLQTGSGSVIVSVLSGVNAFSFFLRDVSAANPICIPDYGVAVTEAGDPRSYEQITGSIRSRSLLTDIQRLSIEPEESFEAAAAYTKDMKFQTWLGLSRDMRIFAVDFHEAYGSVLFDYVEPRFHLPAVTLPETDNAPVRYSFRIGRGVANRPIIKKRLEDGVLPILHGVVEDGDIIYNTTTFVSLERNELTKDNVRGTHFLVADGHTSGQMFTESQKQEYDRLLPEELSQEEETVLYYRIEAINTASVPRYCWFFAPLPNGRSCPTNEVNTLSYDFDPETGFGVYASGRVYGIVTVNGEPLRDNEMAVLVNPGETAKFDIIIPHRPISRERAAALAEHDFTERHEQCRTYWQEKLAQGSRLQLPERRIDEMVRAGLLHLDLVTYGLEPDDAIAPTIGIYAPIGSESAPITQFMDSMGWHDTARRSIMYFLEKQHDSGFIQNFQEYMLETGCVLWTIGEHYRYTRNEAWISEVKPKIVKACQYILDWRQRNMTEELRGQGKGFGLLDGKTADPEDPFRSFMLNGYAYLGLKRIAEVFTDSDPDYAAFITREAEAFKQDIRTCFYDNLALSPVVPLGDGTWSPTASPWADATGPVALFADKGEWYTHGTFMCRDSLLGPLYLVFTEVLEPDEPAASFLLNFHAELMLLNNVALSQPYYSRHPWVHLKRGEVKPFLKSYYTCVSALADRETYTFGEHLFPYTSPHKTHEEAWFLMETRWMLYMEQGDTLKLLPGIPRSWMEEGETIELKDAASYFGPFTLKTESKLQQGSISASVECRSERAPSLVEIRLPHPLGRKPKSVSGGVYDAETETVRIEAFSGFAEVEVYY</sequence>
<dbReference type="SUPFAM" id="SSF48208">
    <property type="entry name" value="Six-hairpin glycosidases"/>
    <property type="match status" value="1"/>
</dbReference>